<accession>A0A368VNJ3</accession>
<dbReference type="OrthoDB" id="2611129at2"/>
<feature type="signal peptide" evidence="2">
    <location>
        <begin position="1"/>
        <end position="24"/>
    </location>
</feature>
<evidence type="ECO:0000313" key="4">
    <source>
        <dbReference type="Proteomes" id="UP000252415"/>
    </source>
</evidence>
<organism evidence="3 4">
    <name type="scientific">Paenibacillus prosopidis</name>
    <dbReference type="NCBI Taxonomy" id="630520"/>
    <lineage>
        <taxon>Bacteria</taxon>
        <taxon>Bacillati</taxon>
        <taxon>Bacillota</taxon>
        <taxon>Bacilli</taxon>
        <taxon>Bacillales</taxon>
        <taxon>Paenibacillaceae</taxon>
        <taxon>Paenibacillus</taxon>
    </lineage>
</organism>
<keyword evidence="2" id="KW-0732">Signal</keyword>
<comment type="caution">
    <text evidence="3">The sequence shown here is derived from an EMBL/GenBank/DDBJ whole genome shotgun (WGS) entry which is preliminary data.</text>
</comment>
<dbReference type="AlphaFoldDB" id="A0A368VNJ3"/>
<gene>
    <name evidence="3" type="ORF">DFP97_114155</name>
</gene>
<dbReference type="Proteomes" id="UP000252415">
    <property type="component" value="Unassembled WGS sequence"/>
</dbReference>
<feature type="chain" id="PRO_5016719493" evidence="2">
    <location>
        <begin position="25"/>
        <end position="347"/>
    </location>
</feature>
<dbReference type="RefSeq" id="WP_114382247.1">
    <property type="nucleotide sequence ID" value="NZ_QPJD01000014.1"/>
</dbReference>
<evidence type="ECO:0000256" key="2">
    <source>
        <dbReference type="SAM" id="SignalP"/>
    </source>
</evidence>
<keyword evidence="4" id="KW-1185">Reference proteome</keyword>
<name>A0A368VNJ3_9BACL</name>
<feature type="coiled-coil region" evidence="1">
    <location>
        <begin position="31"/>
        <end position="63"/>
    </location>
</feature>
<reference evidence="3 4" key="1">
    <citation type="submission" date="2018-07" db="EMBL/GenBank/DDBJ databases">
        <title>Genomic Encyclopedia of Type Strains, Phase III (KMG-III): the genomes of soil and plant-associated and newly described type strains.</title>
        <authorList>
            <person name="Whitman W."/>
        </authorList>
    </citation>
    <scope>NUCLEOTIDE SEQUENCE [LARGE SCALE GENOMIC DNA]</scope>
    <source>
        <strain evidence="3 4">CECT 7506</strain>
    </source>
</reference>
<evidence type="ECO:0000313" key="3">
    <source>
        <dbReference type="EMBL" id="RCW43090.1"/>
    </source>
</evidence>
<sequence>MIKKFSILILSLAMVLSFGFSTSAAPKNQKENTAAQEKANKEVEVKKAEIQEVMRQLSEYRTRKLLNARKQDGSLGTQNDISSNLVDDRYEMELEAKLNALGVKKLTQSEAEAIYSQSNSDEVSAMVTVPNSNANVKWYEIRYSHYKNNQSYDLQDLYAQGIGYNTNLSVARDGATLYTNKQIAINNLKEVGSIYVEKFVGAAFSLVPLVGWAPWELFFQDNTNVTNNSHVISYGSLSTICFTYVKLAGKDDSWQKLSFVSNTFSIAAGHTLRGIKNGLPFTHSKDTNNTVYAENYSSGYKAVDSYLNTSTQRSSFARYFRFYNHDKTANITAYVLNPSVPTQITIN</sequence>
<keyword evidence="1" id="KW-0175">Coiled coil</keyword>
<evidence type="ECO:0000256" key="1">
    <source>
        <dbReference type="SAM" id="Coils"/>
    </source>
</evidence>
<protein>
    <submittedName>
        <fullName evidence="3">Uncharacterized protein</fullName>
    </submittedName>
</protein>
<dbReference type="EMBL" id="QPJD01000014">
    <property type="protein sequence ID" value="RCW43090.1"/>
    <property type="molecule type" value="Genomic_DNA"/>
</dbReference>
<proteinExistence type="predicted"/>